<keyword evidence="2" id="KW-0812">Transmembrane</keyword>
<dbReference type="RefSeq" id="WP_320319370.1">
    <property type="nucleotide sequence ID" value="NZ_JAVIIP010000001.1"/>
</dbReference>
<feature type="compositionally biased region" description="Basic residues" evidence="1">
    <location>
        <begin position="111"/>
        <end position="125"/>
    </location>
</feature>
<proteinExistence type="predicted"/>
<protein>
    <submittedName>
        <fullName evidence="3">Uncharacterized protein</fullName>
    </submittedName>
</protein>
<organism evidence="3 4">
    <name type="scientific">Mesorhizobium abyssinicae</name>
    <dbReference type="NCBI Taxonomy" id="1209958"/>
    <lineage>
        <taxon>Bacteria</taxon>
        <taxon>Pseudomonadati</taxon>
        <taxon>Pseudomonadota</taxon>
        <taxon>Alphaproteobacteria</taxon>
        <taxon>Hyphomicrobiales</taxon>
        <taxon>Phyllobacteriaceae</taxon>
        <taxon>Mesorhizobium</taxon>
    </lineage>
</organism>
<keyword evidence="2" id="KW-0472">Membrane</keyword>
<reference evidence="3 4" key="1">
    <citation type="submission" date="2023-08" db="EMBL/GenBank/DDBJ databases">
        <title>Implementing the SeqCode for naming new Mesorhizobium species isolated from Vachellia karroo root nodules.</title>
        <authorList>
            <person name="Van Lill M."/>
        </authorList>
    </citation>
    <scope>NUCLEOTIDE SEQUENCE [LARGE SCALE GENOMIC DNA]</scope>
    <source>
        <strain evidence="3 4">VK4B</strain>
    </source>
</reference>
<comment type="caution">
    <text evidence="3">The sequence shown here is derived from an EMBL/GenBank/DDBJ whole genome shotgun (WGS) entry which is preliminary data.</text>
</comment>
<feature type="region of interest" description="Disordered" evidence="1">
    <location>
        <begin position="98"/>
        <end position="144"/>
    </location>
</feature>
<evidence type="ECO:0000313" key="3">
    <source>
        <dbReference type="EMBL" id="MDX8536009.1"/>
    </source>
</evidence>
<sequence>MDEAAVYLEAKRRADSLAPPPKFDPFRAGMTGAVVTAGAMVVFHRLAVIDHMTGAIGVIILFGFALPYFHLRSEDRRHWEAFEAEYASQLDLERAREMSVPAVQTSSSPLRRTRQPIRKTRRSAKPARDARPRWSTRWQGPKSI</sequence>
<evidence type="ECO:0000313" key="4">
    <source>
        <dbReference type="Proteomes" id="UP001276564"/>
    </source>
</evidence>
<keyword evidence="4" id="KW-1185">Reference proteome</keyword>
<keyword evidence="2" id="KW-1133">Transmembrane helix</keyword>
<dbReference type="Proteomes" id="UP001276564">
    <property type="component" value="Unassembled WGS sequence"/>
</dbReference>
<evidence type="ECO:0000256" key="2">
    <source>
        <dbReference type="SAM" id="Phobius"/>
    </source>
</evidence>
<evidence type="ECO:0000256" key="1">
    <source>
        <dbReference type="SAM" id="MobiDB-lite"/>
    </source>
</evidence>
<accession>A0ABU5AFH0</accession>
<gene>
    <name evidence="3" type="ORF">RFM23_00050</name>
</gene>
<dbReference type="EMBL" id="JAVIIP010000001">
    <property type="protein sequence ID" value="MDX8536009.1"/>
    <property type="molecule type" value="Genomic_DNA"/>
</dbReference>
<feature type="transmembrane region" description="Helical" evidence="2">
    <location>
        <begin position="52"/>
        <end position="71"/>
    </location>
</feature>
<name>A0ABU5AFH0_9HYPH</name>